<proteinExistence type="predicted"/>
<keyword evidence="2" id="KW-1185">Reference proteome</keyword>
<protein>
    <submittedName>
        <fullName evidence="1">Uncharacterized protein</fullName>
    </submittedName>
</protein>
<gene>
    <name evidence="1" type="ORF">Enr13x_32720</name>
</gene>
<dbReference type="Proteomes" id="UP000319004">
    <property type="component" value="Chromosome"/>
</dbReference>
<accession>A0A518HRE4</accession>
<organism evidence="1 2">
    <name type="scientific">Stieleria neptunia</name>
    <dbReference type="NCBI Taxonomy" id="2527979"/>
    <lineage>
        <taxon>Bacteria</taxon>
        <taxon>Pseudomonadati</taxon>
        <taxon>Planctomycetota</taxon>
        <taxon>Planctomycetia</taxon>
        <taxon>Pirellulales</taxon>
        <taxon>Pirellulaceae</taxon>
        <taxon>Stieleria</taxon>
    </lineage>
</organism>
<evidence type="ECO:0000313" key="2">
    <source>
        <dbReference type="Proteomes" id="UP000319004"/>
    </source>
</evidence>
<sequence length="213" mass="23908">MHNAPASVCAALVGDASAKIDMLNEVFKGEKKSEISEDLTCALEAIAKKFLDLKRLGGPRGKAPTLDQVIEFSMEQEKRTRYEHAGACVEEFFYYYEANGWVQGKGGIPIKDWQAAFRRWVLSQEGKPLKARVPFHQEIQSYADQLGGDASGQVVAFYDHYSANGWRQGSGNQIVDWKASFRSWVSRDIEGTAPGKKAEREFYDPLKCFEELA</sequence>
<name>A0A518HRE4_9BACT</name>
<dbReference type="KEGG" id="snep:Enr13x_32720"/>
<dbReference type="EMBL" id="CP037423">
    <property type="protein sequence ID" value="QDV43416.1"/>
    <property type="molecule type" value="Genomic_DNA"/>
</dbReference>
<dbReference type="AlphaFoldDB" id="A0A518HRE4"/>
<evidence type="ECO:0000313" key="1">
    <source>
        <dbReference type="EMBL" id="QDV43416.1"/>
    </source>
</evidence>
<reference evidence="1 2" key="1">
    <citation type="submission" date="2019-03" db="EMBL/GenBank/DDBJ databases">
        <title>Deep-cultivation of Planctomycetes and their phenomic and genomic characterization uncovers novel biology.</title>
        <authorList>
            <person name="Wiegand S."/>
            <person name="Jogler M."/>
            <person name="Boedeker C."/>
            <person name="Pinto D."/>
            <person name="Vollmers J."/>
            <person name="Rivas-Marin E."/>
            <person name="Kohn T."/>
            <person name="Peeters S.H."/>
            <person name="Heuer A."/>
            <person name="Rast P."/>
            <person name="Oberbeckmann S."/>
            <person name="Bunk B."/>
            <person name="Jeske O."/>
            <person name="Meyerdierks A."/>
            <person name="Storesund J.E."/>
            <person name="Kallscheuer N."/>
            <person name="Luecker S."/>
            <person name="Lage O.M."/>
            <person name="Pohl T."/>
            <person name="Merkel B.J."/>
            <person name="Hornburger P."/>
            <person name="Mueller R.-W."/>
            <person name="Bruemmer F."/>
            <person name="Labrenz M."/>
            <person name="Spormann A.M."/>
            <person name="Op den Camp H."/>
            <person name="Overmann J."/>
            <person name="Amann R."/>
            <person name="Jetten M.S.M."/>
            <person name="Mascher T."/>
            <person name="Medema M.H."/>
            <person name="Devos D.P."/>
            <person name="Kaster A.-K."/>
            <person name="Ovreas L."/>
            <person name="Rohde M."/>
            <person name="Galperin M.Y."/>
            <person name="Jogler C."/>
        </authorList>
    </citation>
    <scope>NUCLEOTIDE SEQUENCE [LARGE SCALE GENOMIC DNA]</scope>
    <source>
        <strain evidence="1 2">Enr13</strain>
    </source>
</reference>